<dbReference type="WBParaSite" id="HPBE_0001240601-mRNA-1">
    <property type="protein sequence ID" value="HPBE_0001240601-mRNA-1"/>
    <property type="gene ID" value="HPBE_0001240601"/>
</dbReference>
<sequence>MRNHAKELGIETLDVKPKRCYGISRYPPISFVIFERKNISGPSLFHSVREECLNRSIPIVHASTKRLLSRAVQRFPYTNIVAVFGFQGFEVDIIELWASDVSHTLYHIDQTSLFP</sequence>
<accession>A0A3P7YVK4</accession>
<dbReference type="Proteomes" id="UP000050761">
    <property type="component" value="Unassembled WGS sequence"/>
</dbReference>
<keyword evidence="2" id="KW-1185">Reference proteome</keyword>
<evidence type="ECO:0000313" key="2">
    <source>
        <dbReference type="Proteomes" id="UP000050761"/>
    </source>
</evidence>
<protein>
    <submittedName>
        <fullName evidence="3">SpoU_methylase domain-containing protein</fullName>
    </submittedName>
</protein>
<evidence type="ECO:0000313" key="1">
    <source>
        <dbReference type="EMBL" id="VDO92050.1"/>
    </source>
</evidence>
<accession>A0A183FVN4</accession>
<dbReference type="OrthoDB" id="263617at2759"/>
<dbReference type="EMBL" id="UZAH01027486">
    <property type="protein sequence ID" value="VDO92050.1"/>
    <property type="molecule type" value="Genomic_DNA"/>
</dbReference>
<organism evidence="2 3">
    <name type="scientific">Heligmosomoides polygyrus</name>
    <name type="common">Parasitic roundworm</name>
    <dbReference type="NCBI Taxonomy" id="6339"/>
    <lineage>
        <taxon>Eukaryota</taxon>
        <taxon>Metazoa</taxon>
        <taxon>Ecdysozoa</taxon>
        <taxon>Nematoda</taxon>
        <taxon>Chromadorea</taxon>
        <taxon>Rhabditida</taxon>
        <taxon>Rhabditina</taxon>
        <taxon>Rhabditomorpha</taxon>
        <taxon>Strongyloidea</taxon>
        <taxon>Heligmosomidae</taxon>
        <taxon>Heligmosomoides</taxon>
    </lineage>
</organism>
<reference evidence="3" key="2">
    <citation type="submission" date="2019-09" db="UniProtKB">
        <authorList>
            <consortium name="WormBaseParasite"/>
        </authorList>
    </citation>
    <scope>IDENTIFICATION</scope>
</reference>
<proteinExistence type="predicted"/>
<reference evidence="1 2" key="1">
    <citation type="submission" date="2018-11" db="EMBL/GenBank/DDBJ databases">
        <authorList>
            <consortium name="Pathogen Informatics"/>
        </authorList>
    </citation>
    <scope>NUCLEOTIDE SEQUENCE [LARGE SCALE GENOMIC DNA]</scope>
</reference>
<evidence type="ECO:0000313" key="3">
    <source>
        <dbReference type="WBParaSite" id="HPBE_0001240601-mRNA-1"/>
    </source>
</evidence>
<name>A0A183FVN4_HELPZ</name>
<gene>
    <name evidence="1" type="ORF">HPBE_LOCUS12407</name>
</gene>
<dbReference type="AlphaFoldDB" id="A0A183FVN4"/>